<dbReference type="PANTHER" id="PTHR40074:SF4">
    <property type="entry name" value="INNER MEMBRANE PROTEIN YCFT"/>
    <property type="match status" value="1"/>
</dbReference>
<sequence>MTAKKDTPARQDWVDIAKGLCILAVVGLWGARSLIASDGSASWLGYLSAFAQPFRMPDFFLISGLFLGRVIDRPWRDFADRRVLHYLHFLVLWAPILVVGQWLLGLQHPQGPADALAQLLLALWKPPAMLWFLLMLPVYALVSRALRGVPPWHVGLAAAVMHLFPLHTGVPVLDWFGEFFVFFHAGHRLAPFFLALARWTSERPRRALALLALWAPANAVLVHVQPAPWPLLALLLGMVGIGAVVMIAALLQTRRLGAGLQAAGRDSIVIYLGFWLPMQALAPLLAATGLPLALRALLLPAGAIAAALLLHRLARRHGAAWLYRRPPSMQLAGRSGADRNDAPPARAA</sequence>
<accession>A0ABX2G3S1</accession>
<evidence type="ECO:0000313" key="9">
    <source>
        <dbReference type="EMBL" id="NRT56079.1"/>
    </source>
</evidence>
<evidence type="ECO:0000256" key="5">
    <source>
        <dbReference type="ARBA" id="ARBA00022989"/>
    </source>
</evidence>
<feature type="transmembrane region" description="Helical" evidence="7">
    <location>
        <begin position="263"/>
        <end position="286"/>
    </location>
</feature>
<evidence type="ECO:0000259" key="8">
    <source>
        <dbReference type="Pfam" id="PF01757"/>
    </source>
</evidence>
<evidence type="ECO:0000256" key="2">
    <source>
        <dbReference type="ARBA" id="ARBA00007400"/>
    </source>
</evidence>
<protein>
    <submittedName>
        <fullName evidence="9">Membrane protein YcfT</fullName>
    </submittedName>
</protein>
<gene>
    <name evidence="9" type="ORF">HNQ01_001814</name>
</gene>
<feature type="transmembrane region" description="Helical" evidence="7">
    <location>
        <begin position="292"/>
        <end position="310"/>
    </location>
</feature>
<dbReference type="PANTHER" id="PTHR40074">
    <property type="entry name" value="O-ACETYLTRANSFERASE WECH"/>
    <property type="match status" value="1"/>
</dbReference>
<dbReference type="RefSeq" id="WP_173805048.1">
    <property type="nucleotide sequence ID" value="NZ_JABSNM010000006.1"/>
</dbReference>
<feature type="transmembrane region" description="Helical" evidence="7">
    <location>
        <begin position="124"/>
        <end position="142"/>
    </location>
</feature>
<proteinExistence type="inferred from homology"/>
<feature type="transmembrane region" description="Helical" evidence="7">
    <location>
        <begin position="43"/>
        <end position="71"/>
    </location>
</feature>
<dbReference type="Proteomes" id="UP001516061">
    <property type="component" value="Unassembled WGS sequence"/>
</dbReference>
<evidence type="ECO:0000256" key="7">
    <source>
        <dbReference type="SAM" id="Phobius"/>
    </source>
</evidence>
<feature type="transmembrane region" description="Helical" evidence="7">
    <location>
        <begin position="154"/>
        <end position="173"/>
    </location>
</feature>
<dbReference type="InterPro" id="IPR002656">
    <property type="entry name" value="Acyl_transf_3_dom"/>
</dbReference>
<evidence type="ECO:0000256" key="6">
    <source>
        <dbReference type="ARBA" id="ARBA00023136"/>
    </source>
</evidence>
<dbReference type="EMBL" id="JABSNM010000006">
    <property type="protein sequence ID" value="NRT56079.1"/>
    <property type="molecule type" value="Genomic_DNA"/>
</dbReference>
<reference evidence="9 10" key="1">
    <citation type="submission" date="2020-05" db="EMBL/GenBank/DDBJ databases">
        <title>Genomic Encyclopedia of Type Strains, Phase IV (KMG-V): Genome sequencing to study the core and pangenomes of soil and plant-associated prokaryotes.</title>
        <authorList>
            <person name="Whitman W."/>
        </authorList>
    </citation>
    <scope>NUCLEOTIDE SEQUENCE [LARGE SCALE GENOMIC DNA]</scope>
    <source>
        <strain evidence="9 10">C29</strain>
    </source>
</reference>
<feature type="transmembrane region" description="Helical" evidence="7">
    <location>
        <begin position="179"/>
        <end position="196"/>
    </location>
</feature>
<feature type="transmembrane region" description="Helical" evidence="7">
    <location>
        <begin position="12"/>
        <end position="31"/>
    </location>
</feature>
<feature type="transmembrane region" description="Helical" evidence="7">
    <location>
        <begin position="231"/>
        <end position="251"/>
    </location>
</feature>
<keyword evidence="3" id="KW-1003">Cell membrane</keyword>
<evidence type="ECO:0000256" key="1">
    <source>
        <dbReference type="ARBA" id="ARBA00004651"/>
    </source>
</evidence>
<evidence type="ECO:0000313" key="10">
    <source>
        <dbReference type="Proteomes" id="UP001516061"/>
    </source>
</evidence>
<organism evidence="9 10">
    <name type="scientific">Sphaerotilus uruguayifluvii</name>
    <dbReference type="NCBI Taxonomy" id="2735897"/>
    <lineage>
        <taxon>Bacteria</taxon>
        <taxon>Pseudomonadati</taxon>
        <taxon>Pseudomonadota</taxon>
        <taxon>Betaproteobacteria</taxon>
        <taxon>Burkholderiales</taxon>
        <taxon>Sphaerotilaceae</taxon>
        <taxon>Sphaerotilus</taxon>
    </lineage>
</organism>
<comment type="caution">
    <text evidence="9">The sequence shown here is derived from an EMBL/GenBank/DDBJ whole genome shotgun (WGS) entry which is preliminary data.</text>
</comment>
<keyword evidence="6 7" id="KW-0472">Membrane</keyword>
<keyword evidence="5 7" id="KW-1133">Transmembrane helix</keyword>
<feature type="transmembrane region" description="Helical" evidence="7">
    <location>
        <begin position="83"/>
        <end position="104"/>
    </location>
</feature>
<name>A0ABX2G3S1_9BURK</name>
<feature type="domain" description="Acyltransferase 3" evidence="8">
    <location>
        <begin position="12"/>
        <end position="310"/>
    </location>
</feature>
<keyword evidence="10" id="KW-1185">Reference proteome</keyword>
<feature type="transmembrane region" description="Helical" evidence="7">
    <location>
        <begin position="208"/>
        <end position="225"/>
    </location>
</feature>
<comment type="subcellular location">
    <subcellularLocation>
        <location evidence="1">Cell membrane</location>
        <topology evidence="1">Multi-pass membrane protein</topology>
    </subcellularLocation>
</comment>
<comment type="similarity">
    <text evidence="2">Belongs to the acyltransferase 3 family.</text>
</comment>
<dbReference type="Pfam" id="PF01757">
    <property type="entry name" value="Acyl_transf_3"/>
    <property type="match status" value="1"/>
</dbReference>
<keyword evidence="4 7" id="KW-0812">Transmembrane</keyword>
<evidence type="ECO:0000256" key="4">
    <source>
        <dbReference type="ARBA" id="ARBA00022692"/>
    </source>
</evidence>
<evidence type="ECO:0000256" key="3">
    <source>
        <dbReference type="ARBA" id="ARBA00022475"/>
    </source>
</evidence>